<gene>
    <name evidence="5" type="ORF">GNZ21_14350</name>
</gene>
<evidence type="ECO:0000256" key="3">
    <source>
        <dbReference type="ARBA" id="ARBA00022840"/>
    </source>
</evidence>
<organism evidence="5 6">
    <name type="scientific">Nesterenkonia alkaliphila</name>
    <dbReference type="NCBI Taxonomy" id="1463631"/>
    <lineage>
        <taxon>Bacteria</taxon>
        <taxon>Bacillati</taxon>
        <taxon>Actinomycetota</taxon>
        <taxon>Actinomycetes</taxon>
        <taxon>Micrococcales</taxon>
        <taxon>Micrococcaceae</taxon>
        <taxon>Nesterenkonia</taxon>
    </lineage>
</organism>
<dbReference type="PROSITE" id="PS50011">
    <property type="entry name" value="PROTEIN_KINASE_DOM"/>
    <property type="match status" value="1"/>
</dbReference>
<sequence>MEHYDAAPPPPPRIPGLSTLRLLGVGGRSAVWLVQCTAAAERTITWVGAGAPRRLALKIPLQAPRGAASLRSAQGELEAMLPLIHPHLVRPWGVLATAEGRTGLLLEPYTAGSLAQLLSSVGRLSPGQAVTALTPVAQALEHLHSRGAAHGDLSCANILLSPEGRPALGDLGDAAVLGMPNRWGSPEQDIADLAAVGWAALTGHEPGPSAARAPLQSLLPRAPEPLAALLEEALSPLSGCRPLAGEFAVELYACAAPEPLDLLPAIDDAALAEVPTRMASISQAGHSRRGWGLRNAVKRLWGPARKRTPTVVN</sequence>
<dbReference type="OrthoDB" id="3778994at2"/>
<keyword evidence="2" id="KW-0547">Nucleotide-binding</keyword>
<dbReference type="SUPFAM" id="SSF56112">
    <property type="entry name" value="Protein kinase-like (PK-like)"/>
    <property type="match status" value="1"/>
</dbReference>
<dbReference type="AlphaFoldDB" id="A0A7K1UM23"/>
<evidence type="ECO:0000313" key="5">
    <source>
        <dbReference type="EMBL" id="MVT27517.1"/>
    </source>
</evidence>
<keyword evidence="3" id="KW-0067">ATP-binding</keyword>
<dbReference type="Pfam" id="PF00069">
    <property type="entry name" value="Pkinase"/>
    <property type="match status" value="1"/>
</dbReference>
<keyword evidence="5" id="KW-0418">Kinase</keyword>
<proteinExistence type="inferred from homology"/>
<comment type="caution">
    <text evidence="5">The sequence shown here is derived from an EMBL/GenBank/DDBJ whole genome shotgun (WGS) entry which is preliminary data.</text>
</comment>
<dbReference type="Gene3D" id="1.10.510.10">
    <property type="entry name" value="Transferase(Phosphotransferase) domain 1"/>
    <property type="match status" value="1"/>
</dbReference>
<dbReference type="InterPro" id="IPR011009">
    <property type="entry name" value="Kinase-like_dom_sf"/>
</dbReference>
<comment type="similarity">
    <text evidence="1">Belongs to the protein kinase superfamily. STE Ser/Thr protein kinase family. STE20 subfamily.</text>
</comment>
<dbReference type="InterPro" id="IPR051931">
    <property type="entry name" value="PAK3-like"/>
</dbReference>
<evidence type="ECO:0000256" key="2">
    <source>
        <dbReference type="ARBA" id="ARBA00022741"/>
    </source>
</evidence>
<evidence type="ECO:0000256" key="1">
    <source>
        <dbReference type="ARBA" id="ARBA00008874"/>
    </source>
</evidence>
<reference evidence="5 6" key="1">
    <citation type="submission" date="2019-12" db="EMBL/GenBank/DDBJ databases">
        <title>Nesterenkonia muleiensis sp. nov., a novel actinobacterium isolated from sap of Populus euphratica.</title>
        <authorList>
            <person name="Wang R."/>
        </authorList>
    </citation>
    <scope>NUCLEOTIDE SEQUENCE [LARGE SCALE GENOMIC DNA]</scope>
    <source>
        <strain evidence="5 6">F10</strain>
    </source>
</reference>
<dbReference type="PANTHER" id="PTHR45832:SF22">
    <property type="entry name" value="SERINE_THREONINE-PROTEIN KINASE SAMKA-RELATED"/>
    <property type="match status" value="1"/>
</dbReference>
<feature type="domain" description="Protein kinase" evidence="4">
    <location>
        <begin position="17"/>
        <end position="313"/>
    </location>
</feature>
<accession>A0A7K1UM23</accession>
<dbReference type="RefSeq" id="WP_157325530.1">
    <property type="nucleotide sequence ID" value="NZ_BMFX01000003.1"/>
</dbReference>
<dbReference type="EMBL" id="WRPM01000101">
    <property type="protein sequence ID" value="MVT27517.1"/>
    <property type="molecule type" value="Genomic_DNA"/>
</dbReference>
<keyword evidence="5" id="KW-0808">Transferase</keyword>
<dbReference type="GO" id="GO:0004672">
    <property type="term" value="F:protein kinase activity"/>
    <property type="evidence" value="ECO:0007669"/>
    <property type="project" value="InterPro"/>
</dbReference>
<dbReference type="InterPro" id="IPR000719">
    <property type="entry name" value="Prot_kinase_dom"/>
</dbReference>
<dbReference type="GO" id="GO:0005524">
    <property type="term" value="F:ATP binding"/>
    <property type="evidence" value="ECO:0007669"/>
    <property type="project" value="UniProtKB-KW"/>
</dbReference>
<evidence type="ECO:0000259" key="4">
    <source>
        <dbReference type="PROSITE" id="PS50011"/>
    </source>
</evidence>
<dbReference type="Proteomes" id="UP000460157">
    <property type="component" value="Unassembled WGS sequence"/>
</dbReference>
<dbReference type="PANTHER" id="PTHR45832">
    <property type="entry name" value="SERINE/THREONINE-PROTEIN KINASE SAMKA-RELATED-RELATED"/>
    <property type="match status" value="1"/>
</dbReference>
<name>A0A7K1UM23_9MICC</name>
<protein>
    <submittedName>
        <fullName evidence="5">Protein kinase</fullName>
    </submittedName>
</protein>
<keyword evidence="6" id="KW-1185">Reference proteome</keyword>
<evidence type="ECO:0000313" key="6">
    <source>
        <dbReference type="Proteomes" id="UP000460157"/>
    </source>
</evidence>